<dbReference type="Gene3D" id="1.10.340.70">
    <property type="match status" value="1"/>
</dbReference>
<evidence type="ECO:0000313" key="3">
    <source>
        <dbReference type="Proteomes" id="UP000765509"/>
    </source>
</evidence>
<dbReference type="OrthoDB" id="2273864at2759"/>
<reference evidence="2" key="1">
    <citation type="submission" date="2021-03" db="EMBL/GenBank/DDBJ databases">
        <title>Draft genome sequence of rust myrtle Austropuccinia psidii MF-1, a brazilian biotype.</title>
        <authorList>
            <person name="Quecine M.C."/>
            <person name="Pachon D.M.R."/>
            <person name="Bonatelli M.L."/>
            <person name="Correr F.H."/>
            <person name="Franceschini L.M."/>
            <person name="Leite T.F."/>
            <person name="Margarido G.R.A."/>
            <person name="Almeida C.A."/>
            <person name="Ferrarezi J.A."/>
            <person name="Labate C.A."/>
        </authorList>
    </citation>
    <scope>NUCLEOTIDE SEQUENCE</scope>
    <source>
        <strain evidence="2">MF-1</strain>
    </source>
</reference>
<organism evidence="2 3">
    <name type="scientific">Austropuccinia psidii MF-1</name>
    <dbReference type="NCBI Taxonomy" id="1389203"/>
    <lineage>
        <taxon>Eukaryota</taxon>
        <taxon>Fungi</taxon>
        <taxon>Dikarya</taxon>
        <taxon>Basidiomycota</taxon>
        <taxon>Pucciniomycotina</taxon>
        <taxon>Pucciniomycetes</taxon>
        <taxon>Pucciniales</taxon>
        <taxon>Sphaerophragmiaceae</taxon>
        <taxon>Austropuccinia</taxon>
    </lineage>
</organism>
<evidence type="ECO:0000259" key="1">
    <source>
        <dbReference type="Pfam" id="PF17921"/>
    </source>
</evidence>
<accession>A0A9Q3IQ08</accession>
<dbReference type="Proteomes" id="UP000765509">
    <property type="component" value="Unassembled WGS sequence"/>
</dbReference>
<keyword evidence="3" id="KW-1185">Reference proteome</keyword>
<proteinExistence type="predicted"/>
<dbReference type="InterPro" id="IPR041588">
    <property type="entry name" value="Integrase_H2C2"/>
</dbReference>
<dbReference type="AlphaFoldDB" id="A0A9Q3IQ08"/>
<comment type="caution">
    <text evidence="2">The sequence shown here is derived from an EMBL/GenBank/DDBJ whole genome shotgun (WGS) entry which is preliminary data.</text>
</comment>
<dbReference type="Pfam" id="PF17921">
    <property type="entry name" value="Integrase_H2C2"/>
    <property type="match status" value="1"/>
</dbReference>
<protein>
    <recommendedName>
        <fullName evidence="1">Integrase zinc-binding domain-containing protein</fullName>
    </recommendedName>
</protein>
<evidence type="ECO:0000313" key="2">
    <source>
        <dbReference type="EMBL" id="MBW0547898.1"/>
    </source>
</evidence>
<gene>
    <name evidence="2" type="ORF">O181_087613</name>
</gene>
<feature type="domain" description="Integrase zinc-binding" evidence="1">
    <location>
        <begin position="127"/>
        <end position="178"/>
    </location>
</feature>
<dbReference type="EMBL" id="AVOT02052999">
    <property type="protein sequence ID" value="MBW0547898.1"/>
    <property type="molecule type" value="Genomic_DNA"/>
</dbReference>
<sequence>MTIVHKAGNIHKNADGLSIWELPNTPDNPAYVPISAEPEIPIEVFKITDVGTEFFEDVRETYEQDENCHILTALLDKDSKHASLARSLDDIWKTSHDNGKFHLFDGISYHRPKHTFVMVLCGTMWINTILLEFHDKIYSGQLSEDRTIERIKTFAWCPSWRKDVIEYCQSCDRFQKENKGTGKRFGLMIHIQEPSNPWEVVHIN</sequence>
<name>A0A9Q3IQ08_9BASI</name>